<feature type="region of interest" description="Disordered" evidence="2">
    <location>
        <begin position="2095"/>
        <end position="2130"/>
    </location>
</feature>
<feature type="domain" description="U3 small nucleolar RNA-associated protein 20 N-terminal" evidence="3">
    <location>
        <begin position="231"/>
        <end position="875"/>
    </location>
</feature>
<evidence type="ECO:0000259" key="4">
    <source>
        <dbReference type="Pfam" id="PF20416"/>
    </source>
</evidence>
<dbReference type="PANTHER" id="PTHR17695:SF11">
    <property type="entry name" value="SMALL SUBUNIT PROCESSOME COMPONENT 20 HOMOLOG"/>
    <property type="match status" value="1"/>
</dbReference>
<feature type="region of interest" description="Disordered" evidence="2">
    <location>
        <begin position="203"/>
        <end position="230"/>
    </location>
</feature>
<dbReference type="InterPro" id="IPR052575">
    <property type="entry name" value="SSU_processome_comp_20"/>
</dbReference>
<evidence type="ECO:0000259" key="3">
    <source>
        <dbReference type="Pfam" id="PF07539"/>
    </source>
</evidence>
<feature type="compositionally biased region" description="Pro residues" evidence="2">
    <location>
        <begin position="211"/>
        <end position="224"/>
    </location>
</feature>
<feature type="domain" description="U3 small nucleolar RNA-associated protein 20" evidence="4">
    <location>
        <begin position="1097"/>
        <end position="1333"/>
    </location>
</feature>
<dbReference type="PANTHER" id="PTHR17695">
    <property type="entry name" value="SMALL SUBUNIT PROCESSOME COMPONENT 20 HOMOLOG"/>
    <property type="match status" value="1"/>
</dbReference>
<dbReference type="InterPro" id="IPR046523">
    <property type="entry name" value="UTP20_dom"/>
</dbReference>
<accession>A0ABQ6M475</accession>
<proteinExistence type="predicted"/>
<comment type="caution">
    <text evidence="6">The sequence shown here is derived from an EMBL/GenBank/DDBJ whole genome shotgun (WGS) entry which is preliminary data.</text>
</comment>
<feature type="compositionally biased region" description="Basic residues" evidence="2">
    <location>
        <begin position="2120"/>
        <end position="2130"/>
    </location>
</feature>
<feature type="region of interest" description="Disordered" evidence="2">
    <location>
        <begin position="1339"/>
        <end position="1428"/>
    </location>
</feature>
<dbReference type="EMBL" id="BRYB01003687">
    <property type="protein sequence ID" value="GMI19140.1"/>
    <property type="molecule type" value="Genomic_DNA"/>
</dbReference>
<keyword evidence="7" id="KW-1185">Reference proteome</keyword>
<evidence type="ECO:0000256" key="2">
    <source>
        <dbReference type="SAM" id="MobiDB-lite"/>
    </source>
</evidence>
<organism evidence="6 7">
    <name type="scientific">Tetraparma gracilis</name>
    <dbReference type="NCBI Taxonomy" id="2962635"/>
    <lineage>
        <taxon>Eukaryota</taxon>
        <taxon>Sar</taxon>
        <taxon>Stramenopiles</taxon>
        <taxon>Ochrophyta</taxon>
        <taxon>Bolidophyceae</taxon>
        <taxon>Parmales</taxon>
        <taxon>Triparmaceae</taxon>
        <taxon>Tetraparma</taxon>
    </lineage>
</organism>
<reference evidence="6 7" key="1">
    <citation type="journal article" date="2023" name="Commun. Biol.">
        <title>Genome analysis of Parmales, the sister group of diatoms, reveals the evolutionary specialization of diatoms from phago-mixotrophs to photoautotrophs.</title>
        <authorList>
            <person name="Ban H."/>
            <person name="Sato S."/>
            <person name="Yoshikawa S."/>
            <person name="Yamada K."/>
            <person name="Nakamura Y."/>
            <person name="Ichinomiya M."/>
            <person name="Sato N."/>
            <person name="Blanc-Mathieu R."/>
            <person name="Endo H."/>
            <person name="Kuwata A."/>
            <person name="Ogata H."/>
        </authorList>
    </citation>
    <scope>NUCLEOTIDE SEQUENCE [LARGE SCALE GENOMIC DNA]</scope>
</reference>
<feature type="compositionally biased region" description="Basic and acidic residues" evidence="2">
    <location>
        <begin position="1340"/>
        <end position="1351"/>
    </location>
</feature>
<evidence type="ECO:0000313" key="7">
    <source>
        <dbReference type="Proteomes" id="UP001165060"/>
    </source>
</evidence>
<dbReference type="InterPro" id="IPR016024">
    <property type="entry name" value="ARM-type_fold"/>
</dbReference>
<name>A0ABQ6M475_9STRA</name>
<sequence>TDADNDPGSGPYSSAPCETLSALLSLERAPLTLESERFFGTSTATLAVLARRGKLPPAIALAASCYMVGLMSRKLSTIWKCAGEALEALEGEYPEEVWEAVGDVLTRVTFADYGGREEAEEAEEEEEEEEEEELAQDASSVLQRSLFSMYSDPYPAAPRTDPLTFHKLVWESLPPSLILKRARSIVPLFLGFMSDQFYACHSDDPDRPLSSPSPPPAHPTPARPPTSKAAGSNLKCILTAFASVNGPHGLARHQELFAIYTTLLSNPDSGIVQLAIQCIHKYKMAELTPHTSFLDGIISDKWRDSLATFVMADLLPQHREKFVAVTTRILFGKFGSSAGKGKRSKDTPGSRRAAIVSFMAAFESEELAPFVFMMLRMFAPGLSSATAVQAEIERLGADLDLAPIAYGRQVGFLNLVSDVGKKMGHKVRAFVPTFMKLLLKFVETCGVGAEVAAEVDADELEEEATASLSKFDKNHHAAVRGLVFKRIAEFVTLFSSMLDFSQYSGRLWSGLSASIQKLPTTVISSAGSSPSLLLLLESMSRDAGSIELLRLNDVAAVETVISCIDPSSSPRSMDVTLKFVENLLTVGADPDAGVAAPGLSLVSPHIKSLVERFVALIKSNVAVAGNVSARQLTILCLICTEIIQPSYAKKSKKDEPAFSSEMLTTIISLLIPFLLPSANPKERDSNNTKQLSITQILVSFIPLISAEDMLSNIHPLSKLLGPNKAKAGISDAAVRAGVVSVMSEMGKRMKKLKMGEGFRRMCSDVEDLNSMSRKFIGEMDFDRIVPVLNKLGEASGWDEYAGETSGVGSKALLPVLMCCFNNLYSTDGVITRGSFKALKVFLNSCAAKQAAADDVAGDWLKMLETVYVPNLKTGISGHVDASRKMFVLLMRELSVKISEDSGDAFYPDLRKLTNDVDEELDFFYNITHVQQHRRVRALQRLRKVLDDDGLLLSSASLSNVLLPLATHPIFESVKNSEQLYVQECISGVGAICRKLGWGKYNSTLNNILLQVGRNKDKKETETVLIQCLCGILDAFHFDVAEEVVEEEGGGGREEEGEGGQGEVDEEAAKVWKTLNKLVPRVQGLLVIESTDKSGSRIQTLRPLVALALLKLFQKFPKATFESRLSNLTLTICNAMRCKDSKAREIARSVLAKMSVSVGLEYFGDIVHELSLALGEGYQLHIRSSALHACLLALKENEAIMGSVHDSAFMDSCVPAIMDLIQQDIFGTAAEMKEAKDVTKRVIKEAMGVKSYDTLELLCTMTRFRPSMMRDEASASAVHNVVGPLIARLQLEGADTDLSSIGKVKECLNKAVIGWAKNADVSGEEVLKFVYATISGVIGTREQRDKRKREEAGEGEESSEEEDLDEDGEEVDDDVKPMQISGAKGGGKKGAEKKKAKKGEKEGKKKTPSSKNWLPSEMEQHNQRSATLMRREQKKIDAKVLDGASAPILTGTGRHGASAMAKPKGLNNPAVACAVTFGLGLLNSALKKGKLDWTDDLMKNMAAPYVPMLTKCVRRSQSDEVVLLSIKCLNYLLKWDLDADVVADSKRNLSSSCLRILTKGGIGGAKDEIVQGCFKALTFLFQGGDIDLNPKQMRALVGLLHSIVHDTAHHNSTFALIASIVGKKFVNIEMYELMDTVLKLVPQSSKDTVRQRSGQIFYNFLINYPLGEKQFETYVSQIIKNLNYEYEDGRFSNLELVYGLLDRLPVEVLNEKYADKFFLPLVLGLANDGSDKCKEKIGSCIKVLLRRAEEKRVSSFFGMTKQWLGGAGGKLKHVSLQILGLFCESRGAWALGLEAELGKIVLDIVDGEEQAEEEEDGAGGEEGGKKRWSEEWETVYFSLVVFEKLRKIRLEGGGGGTKKGGKVAKQSKEAKATSSTCFDRVVSCLTHFHPWVKLVAARIVGAAVGSDLVDGPDRRFAICKNFCGALDVDSKFTNDEINLECIKGVSGVARGVEARGGGEEGARLFKWLFSRLNGIAKKGTGGKRMNVFKLYAALLGGDGDGDAGKKGGEDLVAPHAELVLGPLNRAITEGEATRNATEEDLNFMKEVLQLVEDRVGTERFMGAYAKVKEAAREKRDARKSEVATEKVVDPMAAALRKEKKHEMERKRQKKRVNERKEARGAAKRAKRAAGA</sequence>
<dbReference type="Pfam" id="PF20416">
    <property type="entry name" value="UTP20"/>
    <property type="match status" value="1"/>
</dbReference>
<gene>
    <name evidence="6" type="ORF">TeGR_g15060</name>
</gene>
<evidence type="ECO:0008006" key="8">
    <source>
        <dbReference type="Google" id="ProtNLM"/>
    </source>
</evidence>
<evidence type="ECO:0000259" key="5">
    <source>
        <dbReference type="Pfam" id="PF23099"/>
    </source>
</evidence>
<dbReference type="Gene3D" id="1.25.10.10">
    <property type="entry name" value="Leucine-rich Repeat Variant"/>
    <property type="match status" value="2"/>
</dbReference>
<protein>
    <recommendedName>
        <fullName evidence="8">Armadillo-type protein</fullName>
    </recommendedName>
</protein>
<feature type="coiled-coil region" evidence="1">
    <location>
        <begin position="115"/>
        <end position="144"/>
    </location>
</feature>
<feature type="domain" description="U3 small nucleolar RNA-associated protein 20 C-terminal" evidence="5">
    <location>
        <begin position="1980"/>
        <end position="2112"/>
    </location>
</feature>
<dbReference type="InterPro" id="IPR011989">
    <property type="entry name" value="ARM-like"/>
</dbReference>
<dbReference type="SUPFAM" id="SSF48371">
    <property type="entry name" value="ARM repeat"/>
    <property type="match status" value="2"/>
</dbReference>
<dbReference type="Pfam" id="PF23099">
    <property type="entry name" value="UTP20_C"/>
    <property type="match status" value="1"/>
</dbReference>
<dbReference type="Proteomes" id="UP001165060">
    <property type="component" value="Unassembled WGS sequence"/>
</dbReference>
<feature type="compositionally biased region" description="Acidic residues" evidence="2">
    <location>
        <begin position="1352"/>
        <end position="1372"/>
    </location>
</feature>
<dbReference type="Pfam" id="PF07539">
    <property type="entry name" value="UTP20_N"/>
    <property type="match status" value="1"/>
</dbReference>
<evidence type="ECO:0000313" key="6">
    <source>
        <dbReference type="EMBL" id="GMI19140.1"/>
    </source>
</evidence>
<dbReference type="InterPro" id="IPR011430">
    <property type="entry name" value="UTP20_N"/>
</dbReference>
<evidence type="ECO:0000256" key="1">
    <source>
        <dbReference type="SAM" id="Coils"/>
    </source>
</evidence>
<feature type="non-terminal residue" evidence="6">
    <location>
        <position position="1"/>
    </location>
</feature>
<keyword evidence="1" id="KW-0175">Coiled coil</keyword>
<dbReference type="InterPro" id="IPR057525">
    <property type="entry name" value="UTP20_C"/>
</dbReference>